<sequence length="867" mass="97919">MSRWHTALCDEEEGGVQVEVGSDGLPRCRNCASSPDLGHLLRQAVADGPALQIPPDEPPGRLNLSWPPTVPYLRSESAGAADSPQQHSATSPASNPQIDIGAAPFSPVYRKTLRSDEFRLLVLDSRETPTRGADAEGGWPVHFELETYNDSDCPEYEAVSYVWGGEEGDSSPCRPVYVGPFWDVLFQTRNCYDMLRLLRPTRGIRLLWVDAICINQNDVCERDQQVAKMAFIYGHAWRVVLYLGPDMVSPLQPSATYPARSRLEELGPREGQPIFPDLRLEDVLERRYFRRVWVVQELLLAKQVLVRIRDMEFVADQRTSANLLRNGRGRSWTWRDTSAPWLAHVSHGVAKPDELLRVVVGCQATDPRDSVFGILGLLDPSLSLVPNYLISAAHARIGFVAHCLLNGRMTGVLLHPGPRNTGMYPSWVPWPASGEAAWRTPTREIEDAWVQRLEQHYLESRVQPRLQAFITSGLPGMPERQWHKDAHVDASTGSLSIRLTHLMTIYDVPVKLSTQDGFVMLLLKPPAHFYGYAKCWEFCLIFQESPHDLDLRPGADHVFILYDDRLAIILIMRQSCKGSPRFRLVACCHQIYIATFERGIPYFSDPLLDARNLHRSILEYNRMFPLRNRVRDFFTELKHPASPITRPRPASPSVLQGIFNDECGASPSFVDAFSKAYSQLSPQRITLNHTEYLELLLSPFNIGTIKFIFDPPAINVLTGPPSYWRRDPPSTLKDGPATDADGSYQILDDFTVLGDLVRREYTADADTVASLPSLFVRLPVEKLKEWFRTDELVALSDLRKVGHGRRLDIGQMWGDQLALFFEWASGLYPAPPDATEYPDYLFVHPHWPAELVEAFGIDGSTYQVTIE</sequence>
<dbReference type="eggNOG" id="ENOG502SPDV">
    <property type="taxonomic scope" value="Eukaryota"/>
</dbReference>
<dbReference type="EnsemblFungi" id="MAPG_10758T0">
    <property type="protein sequence ID" value="MAPG_10758T0"/>
    <property type="gene ID" value="MAPG_10758"/>
</dbReference>
<evidence type="ECO:0000313" key="4">
    <source>
        <dbReference type="EnsemblFungi" id="MAPG_10758T0"/>
    </source>
</evidence>
<reference evidence="3" key="3">
    <citation type="submission" date="2011-03" db="EMBL/GenBank/DDBJ databases">
        <title>Annotation of Magnaporthe poae ATCC 64411.</title>
        <authorList>
            <person name="Ma L.-J."/>
            <person name="Dead R."/>
            <person name="Young S.K."/>
            <person name="Zeng Q."/>
            <person name="Gargeya S."/>
            <person name="Fitzgerald M."/>
            <person name="Haas B."/>
            <person name="Abouelleil A."/>
            <person name="Alvarado L."/>
            <person name="Arachchi H.M."/>
            <person name="Berlin A."/>
            <person name="Brown A."/>
            <person name="Chapman S.B."/>
            <person name="Chen Z."/>
            <person name="Dunbar C."/>
            <person name="Freedman E."/>
            <person name="Gearin G."/>
            <person name="Gellesch M."/>
            <person name="Goldberg J."/>
            <person name="Griggs A."/>
            <person name="Gujja S."/>
            <person name="Heiman D."/>
            <person name="Howarth C."/>
            <person name="Larson L."/>
            <person name="Lui A."/>
            <person name="MacDonald P.J.P."/>
            <person name="Mehta T."/>
            <person name="Montmayeur A."/>
            <person name="Murphy C."/>
            <person name="Neiman D."/>
            <person name="Pearson M."/>
            <person name="Priest M."/>
            <person name="Roberts A."/>
            <person name="Saif S."/>
            <person name="Shea T."/>
            <person name="Shenoy N."/>
            <person name="Sisk P."/>
            <person name="Stolte C."/>
            <person name="Sykes S."/>
            <person name="Yandava C."/>
            <person name="Wortman J."/>
            <person name="Nusbaum C."/>
            <person name="Birren B."/>
        </authorList>
    </citation>
    <scope>NUCLEOTIDE SEQUENCE</scope>
    <source>
        <strain evidence="3">ATCC 64411</strain>
    </source>
</reference>
<dbReference type="OrthoDB" id="2157530at2759"/>
<reference evidence="4" key="4">
    <citation type="journal article" date="2015" name="G3 (Bethesda)">
        <title>Genome sequences of three phytopathogenic species of the Magnaporthaceae family of fungi.</title>
        <authorList>
            <person name="Okagaki L.H."/>
            <person name="Nunes C.C."/>
            <person name="Sailsbery J."/>
            <person name="Clay B."/>
            <person name="Brown D."/>
            <person name="John T."/>
            <person name="Oh Y."/>
            <person name="Young N."/>
            <person name="Fitzgerald M."/>
            <person name="Haas B.J."/>
            <person name="Zeng Q."/>
            <person name="Young S."/>
            <person name="Adiconis X."/>
            <person name="Fan L."/>
            <person name="Levin J.Z."/>
            <person name="Mitchell T.K."/>
            <person name="Okubara P.A."/>
            <person name="Farman M.L."/>
            <person name="Kohn L.M."/>
            <person name="Birren B."/>
            <person name="Ma L.-J."/>
            <person name="Dean R.A."/>
        </authorList>
    </citation>
    <scope>NUCLEOTIDE SEQUENCE</scope>
    <source>
        <strain evidence="4">ATCC 64411 / 73-15</strain>
    </source>
</reference>
<dbReference type="EMBL" id="GL876978">
    <property type="protein sequence ID" value="KLU91810.1"/>
    <property type="molecule type" value="Genomic_DNA"/>
</dbReference>
<feature type="compositionally biased region" description="Polar residues" evidence="1">
    <location>
        <begin position="83"/>
        <end position="97"/>
    </location>
</feature>
<reference evidence="5" key="1">
    <citation type="submission" date="2010-05" db="EMBL/GenBank/DDBJ databases">
        <title>The genome sequence of Magnaporthe poae strain ATCC 64411.</title>
        <authorList>
            <person name="Ma L.-J."/>
            <person name="Dead R."/>
            <person name="Young S."/>
            <person name="Zeng Q."/>
            <person name="Koehrsen M."/>
            <person name="Alvarado L."/>
            <person name="Berlin A."/>
            <person name="Chapman S.B."/>
            <person name="Chen Z."/>
            <person name="Freedman E."/>
            <person name="Gellesch M."/>
            <person name="Goldberg J."/>
            <person name="Griggs A."/>
            <person name="Gujja S."/>
            <person name="Heilman E.R."/>
            <person name="Heiman D."/>
            <person name="Hepburn T."/>
            <person name="Howarth C."/>
            <person name="Jen D."/>
            <person name="Larson L."/>
            <person name="Mehta T."/>
            <person name="Neiman D."/>
            <person name="Pearson M."/>
            <person name="Roberts A."/>
            <person name="Saif S."/>
            <person name="Shea T."/>
            <person name="Shenoy N."/>
            <person name="Sisk P."/>
            <person name="Stolte C."/>
            <person name="Sykes S."/>
            <person name="Walk T."/>
            <person name="White J."/>
            <person name="Yandava C."/>
            <person name="Haas B."/>
            <person name="Nusbaum C."/>
            <person name="Birren B."/>
        </authorList>
    </citation>
    <scope>NUCLEOTIDE SEQUENCE [LARGE SCALE GENOMIC DNA]</scope>
    <source>
        <strain evidence="5">ATCC 64411 / 73-15</strain>
    </source>
</reference>
<dbReference type="PANTHER" id="PTHR24148">
    <property type="entry name" value="ANKYRIN REPEAT DOMAIN-CONTAINING PROTEIN 39 HOMOLOG-RELATED"/>
    <property type="match status" value="1"/>
</dbReference>
<accession>A0A0C4EDG0</accession>
<organism evidence="4 5">
    <name type="scientific">Magnaporthiopsis poae (strain ATCC 64411 / 73-15)</name>
    <name type="common">Kentucky bluegrass fungus</name>
    <name type="synonym">Magnaporthe poae</name>
    <dbReference type="NCBI Taxonomy" id="644358"/>
    <lineage>
        <taxon>Eukaryota</taxon>
        <taxon>Fungi</taxon>
        <taxon>Dikarya</taxon>
        <taxon>Ascomycota</taxon>
        <taxon>Pezizomycotina</taxon>
        <taxon>Sordariomycetes</taxon>
        <taxon>Sordariomycetidae</taxon>
        <taxon>Magnaporthales</taxon>
        <taxon>Magnaporthaceae</taxon>
        <taxon>Magnaporthiopsis</taxon>
    </lineage>
</organism>
<proteinExistence type="predicted"/>
<protein>
    <recommendedName>
        <fullName evidence="2">Heterokaryon incompatibility domain-containing protein</fullName>
    </recommendedName>
</protein>
<dbReference type="AlphaFoldDB" id="A0A0C4EDG0"/>
<evidence type="ECO:0000256" key="1">
    <source>
        <dbReference type="SAM" id="MobiDB-lite"/>
    </source>
</evidence>
<feature type="domain" description="Heterokaryon incompatibility" evidence="2">
    <location>
        <begin position="156"/>
        <end position="297"/>
    </location>
</feature>
<dbReference type="Proteomes" id="UP000011715">
    <property type="component" value="Unassembled WGS sequence"/>
</dbReference>
<evidence type="ECO:0000313" key="5">
    <source>
        <dbReference type="Proteomes" id="UP000011715"/>
    </source>
</evidence>
<dbReference type="OMA" id="TRNCHAM"/>
<keyword evidence="5" id="KW-1185">Reference proteome</keyword>
<dbReference type="VEuPathDB" id="FungiDB:MAPG_10758"/>
<dbReference type="PANTHER" id="PTHR24148:SF81">
    <property type="entry name" value="HETEROKARYON INCOMPATIBILITY DOMAIN-CONTAINING PROTEIN"/>
    <property type="match status" value="1"/>
</dbReference>
<dbReference type="STRING" id="644358.A0A0C4EDG0"/>
<evidence type="ECO:0000259" key="2">
    <source>
        <dbReference type="Pfam" id="PF06985"/>
    </source>
</evidence>
<dbReference type="InterPro" id="IPR052895">
    <property type="entry name" value="HetReg/Transcr_Mod"/>
</dbReference>
<name>A0A0C4EDG0_MAGP6</name>
<dbReference type="InterPro" id="IPR010730">
    <property type="entry name" value="HET"/>
</dbReference>
<reference evidence="4" key="5">
    <citation type="submission" date="2015-06" db="UniProtKB">
        <authorList>
            <consortium name="EnsemblFungi"/>
        </authorList>
    </citation>
    <scope>IDENTIFICATION</scope>
    <source>
        <strain evidence="4">ATCC 64411</strain>
    </source>
</reference>
<evidence type="ECO:0000313" key="3">
    <source>
        <dbReference type="EMBL" id="KLU91810.1"/>
    </source>
</evidence>
<reference evidence="3" key="2">
    <citation type="submission" date="2010-05" db="EMBL/GenBank/DDBJ databases">
        <title>The Genome Sequence of Magnaporthe poae strain ATCC 64411.</title>
        <authorList>
            <consortium name="The Broad Institute Genome Sequencing Platform"/>
            <consortium name="Broad Institute Genome Sequencing Center for Infectious Disease"/>
            <person name="Ma L.-J."/>
            <person name="Dead R."/>
            <person name="Young S."/>
            <person name="Zeng Q."/>
            <person name="Koehrsen M."/>
            <person name="Alvarado L."/>
            <person name="Berlin A."/>
            <person name="Chapman S.B."/>
            <person name="Chen Z."/>
            <person name="Freedman E."/>
            <person name="Gellesch M."/>
            <person name="Goldberg J."/>
            <person name="Griggs A."/>
            <person name="Gujja S."/>
            <person name="Heilman E.R."/>
            <person name="Heiman D."/>
            <person name="Hepburn T."/>
            <person name="Howarth C."/>
            <person name="Jen D."/>
            <person name="Larson L."/>
            <person name="Mehta T."/>
            <person name="Neiman D."/>
            <person name="Pearson M."/>
            <person name="Roberts A."/>
            <person name="Saif S."/>
            <person name="Shea T."/>
            <person name="Shenoy N."/>
            <person name="Sisk P."/>
            <person name="Stolte C."/>
            <person name="Sykes S."/>
            <person name="Walk T."/>
            <person name="White J."/>
            <person name="Yandava C."/>
            <person name="Haas B."/>
            <person name="Nusbaum C."/>
            <person name="Birren B."/>
        </authorList>
    </citation>
    <scope>NUCLEOTIDE SEQUENCE</scope>
    <source>
        <strain evidence="3">ATCC 64411</strain>
    </source>
</reference>
<feature type="region of interest" description="Disordered" evidence="1">
    <location>
        <begin position="49"/>
        <end position="100"/>
    </location>
</feature>
<gene>
    <name evidence="3" type="ORF">MAPG_10758</name>
</gene>
<dbReference type="Pfam" id="PF06985">
    <property type="entry name" value="HET"/>
    <property type="match status" value="1"/>
</dbReference>
<dbReference type="EMBL" id="ADBL01002660">
    <property type="status" value="NOT_ANNOTATED_CDS"/>
    <property type="molecule type" value="Genomic_DNA"/>
</dbReference>